<protein>
    <submittedName>
        <fullName evidence="1">Uncharacterized protein</fullName>
    </submittedName>
</protein>
<reference evidence="1 2" key="1">
    <citation type="journal article" date="2019" name="Commun. Biol.">
        <title>The bagworm genome reveals a unique fibroin gene that provides high tensile strength.</title>
        <authorList>
            <person name="Kono N."/>
            <person name="Nakamura H."/>
            <person name="Ohtoshi R."/>
            <person name="Tomita M."/>
            <person name="Numata K."/>
            <person name="Arakawa K."/>
        </authorList>
    </citation>
    <scope>NUCLEOTIDE SEQUENCE [LARGE SCALE GENOMIC DNA]</scope>
</reference>
<dbReference type="AlphaFoldDB" id="A0A4C1XXV2"/>
<dbReference type="EMBL" id="BGZK01000999">
    <property type="protein sequence ID" value="GBP68020.1"/>
    <property type="molecule type" value="Genomic_DNA"/>
</dbReference>
<evidence type="ECO:0000313" key="2">
    <source>
        <dbReference type="Proteomes" id="UP000299102"/>
    </source>
</evidence>
<sequence length="124" mass="13810">MRVGERVGNRNSHSLDETEHRKLLLLYCENAVSHRCSWSIFVLQSSRPQHSSTAVSLKRSCLYCYDTRMTSGEGARRQGFHPDVFHIEHSAEVPRPPPCAPVGLLNKLISRIYKGHPADGAGAA</sequence>
<dbReference type="Proteomes" id="UP000299102">
    <property type="component" value="Unassembled WGS sequence"/>
</dbReference>
<keyword evidence="2" id="KW-1185">Reference proteome</keyword>
<comment type="caution">
    <text evidence="1">The sequence shown here is derived from an EMBL/GenBank/DDBJ whole genome shotgun (WGS) entry which is preliminary data.</text>
</comment>
<name>A0A4C1XXV2_EUMVA</name>
<proteinExistence type="predicted"/>
<accession>A0A4C1XXV2</accession>
<evidence type="ECO:0000313" key="1">
    <source>
        <dbReference type="EMBL" id="GBP68020.1"/>
    </source>
</evidence>
<gene>
    <name evidence="1" type="ORF">EVAR_103980_1</name>
</gene>
<organism evidence="1 2">
    <name type="scientific">Eumeta variegata</name>
    <name type="common">Bagworm moth</name>
    <name type="synonym">Eumeta japonica</name>
    <dbReference type="NCBI Taxonomy" id="151549"/>
    <lineage>
        <taxon>Eukaryota</taxon>
        <taxon>Metazoa</taxon>
        <taxon>Ecdysozoa</taxon>
        <taxon>Arthropoda</taxon>
        <taxon>Hexapoda</taxon>
        <taxon>Insecta</taxon>
        <taxon>Pterygota</taxon>
        <taxon>Neoptera</taxon>
        <taxon>Endopterygota</taxon>
        <taxon>Lepidoptera</taxon>
        <taxon>Glossata</taxon>
        <taxon>Ditrysia</taxon>
        <taxon>Tineoidea</taxon>
        <taxon>Psychidae</taxon>
        <taxon>Oiketicinae</taxon>
        <taxon>Eumeta</taxon>
    </lineage>
</organism>